<feature type="region of interest" description="Disordered" evidence="3">
    <location>
        <begin position="158"/>
        <end position="178"/>
    </location>
</feature>
<evidence type="ECO:0000256" key="3">
    <source>
        <dbReference type="SAM" id="MobiDB-lite"/>
    </source>
</evidence>
<evidence type="ECO:0000256" key="1">
    <source>
        <dbReference type="PROSITE-ProRule" id="PRU00285"/>
    </source>
</evidence>
<comment type="caution">
    <text evidence="5">The sequence shown here is derived from an EMBL/GenBank/DDBJ whole genome shotgun (WGS) entry which is preliminary data.</text>
</comment>
<reference evidence="5 6" key="1">
    <citation type="submission" date="2019-07" db="EMBL/GenBank/DDBJ databases">
        <title>Genomic Encyclopedia of Archaeal and Bacterial Type Strains, Phase II (KMG-II): from individual species to whole genera.</title>
        <authorList>
            <person name="Goeker M."/>
        </authorList>
    </citation>
    <scope>NUCLEOTIDE SEQUENCE [LARGE SCALE GENOMIC DNA]</scope>
    <source>
        <strain evidence="5 6">ATCC BAA-2084</strain>
    </source>
</reference>
<dbReference type="EMBL" id="VLLK01000001">
    <property type="protein sequence ID" value="TWJ10337.1"/>
    <property type="molecule type" value="Genomic_DNA"/>
</dbReference>
<comment type="similarity">
    <text evidence="1 2">Belongs to the small heat shock protein (HSP20) family.</text>
</comment>
<dbReference type="CDD" id="cd06464">
    <property type="entry name" value="ACD_sHsps-like"/>
    <property type="match status" value="1"/>
</dbReference>
<dbReference type="InterPro" id="IPR031107">
    <property type="entry name" value="Small_HSP"/>
</dbReference>
<dbReference type="Gene3D" id="2.60.40.790">
    <property type="match status" value="1"/>
</dbReference>
<dbReference type="PROSITE" id="PS01031">
    <property type="entry name" value="SHSP"/>
    <property type="match status" value="1"/>
</dbReference>
<proteinExistence type="inferred from homology"/>
<evidence type="ECO:0000259" key="4">
    <source>
        <dbReference type="PROSITE" id="PS01031"/>
    </source>
</evidence>
<dbReference type="RefSeq" id="WP_169816557.1">
    <property type="nucleotide sequence ID" value="NZ_CP015963.1"/>
</dbReference>
<dbReference type="SUPFAM" id="SSF49764">
    <property type="entry name" value="HSP20-like chaperones"/>
    <property type="match status" value="1"/>
</dbReference>
<dbReference type="AlphaFoldDB" id="A0A562UXK8"/>
<accession>A0A562UXK8</accession>
<gene>
    <name evidence="5" type="ORF">JN10_2001</name>
</gene>
<dbReference type="InterPro" id="IPR008978">
    <property type="entry name" value="HSP20-like_chaperone"/>
</dbReference>
<keyword evidence="6" id="KW-1185">Reference proteome</keyword>
<evidence type="ECO:0000313" key="5">
    <source>
        <dbReference type="EMBL" id="TWJ10337.1"/>
    </source>
</evidence>
<dbReference type="PANTHER" id="PTHR11527">
    <property type="entry name" value="HEAT-SHOCK PROTEIN 20 FAMILY MEMBER"/>
    <property type="match status" value="1"/>
</dbReference>
<name>A0A562UXK8_9SPHN</name>
<evidence type="ECO:0000256" key="2">
    <source>
        <dbReference type="RuleBase" id="RU003616"/>
    </source>
</evidence>
<dbReference type="STRING" id="476157.GCA_001663155_01354"/>
<dbReference type="InterPro" id="IPR002068">
    <property type="entry name" value="A-crystallin/Hsp20_dom"/>
</dbReference>
<protein>
    <submittedName>
        <fullName evidence="5">HSP20 family protein</fullName>
    </submittedName>
</protein>
<dbReference type="Pfam" id="PF00011">
    <property type="entry name" value="HSP20"/>
    <property type="match status" value="1"/>
</dbReference>
<evidence type="ECO:0000313" key="6">
    <source>
        <dbReference type="Proteomes" id="UP000320547"/>
    </source>
</evidence>
<dbReference type="Proteomes" id="UP000320547">
    <property type="component" value="Unassembled WGS sequence"/>
</dbReference>
<sequence>MTYGYVTPYRRPLSWKRFRNQGSEMLSDLNRQINDLFDDVFDFDNDDNVDQRAMSRLASVTPAIEVSHTDNNYLISAELPGVQEEDIELSVGEGVLTITGEKKRAPKVKDTGWSERSFGLFQRQIQLPQDVNEDQIEAEFIDGVLMIELPRVEAKQTGRRIALKTQSKRSENKVTANA</sequence>
<organism evidence="5 6">
    <name type="scientific">Altererythrobacter ishigakiensis</name>
    <dbReference type="NCBI Taxonomy" id="476157"/>
    <lineage>
        <taxon>Bacteria</taxon>
        <taxon>Pseudomonadati</taxon>
        <taxon>Pseudomonadota</taxon>
        <taxon>Alphaproteobacteria</taxon>
        <taxon>Sphingomonadales</taxon>
        <taxon>Erythrobacteraceae</taxon>
        <taxon>Altererythrobacter</taxon>
    </lineage>
</organism>
<feature type="domain" description="SHSP" evidence="4">
    <location>
        <begin position="55"/>
        <end position="166"/>
    </location>
</feature>